<comment type="caution">
    <text evidence="1">The sequence shown here is derived from an EMBL/GenBank/DDBJ whole genome shotgun (WGS) entry which is preliminary data.</text>
</comment>
<name>A0A5A7QFC1_STRAF</name>
<reference evidence="2" key="1">
    <citation type="journal article" date="2019" name="Curr. Biol.">
        <title>Genome Sequence of Striga asiatica Provides Insight into the Evolution of Plant Parasitism.</title>
        <authorList>
            <person name="Yoshida S."/>
            <person name="Kim S."/>
            <person name="Wafula E.K."/>
            <person name="Tanskanen J."/>
            <person name="Kim Y.M."/>
            <person name="Honaas L."/>
            <person name="Yang Z."/>
            <person name="Spallek T."/>
            <person name="Conn C.E."/>
            <person name="Ichihashi Y."/>
            <person name="Cheong K."/>
            <person name="Cui S."/>
            <person name="Der J.P."/>
            <person name="Gundlach H."/>
            <person name="Jiao Y."/>
            <person name="Hori C."/>
            <person name="Ishida J.K."/>
            <person name="Kasahara H."/>
            <person name="Kiba T."/>
            <person name="Kim M.S."/>
            <person name="Koo N."/>
            <person name="Laohavisit A."/>
            <person name="Lee Y.H."/>
            <person name="Lumba S."/>
            <person name="McCourt P."/>
            <person name="Mortimer J.C."/>
            <person name="Mutuku J.M."/>
            <person name="Nomura T."/>
            <person name="Sasaki-Sekimoto Y."/>
            <person name="Seto Y."/>
            <person name="Wang Y."/>
            <person name="Wakatake T."/>
            <person name="Sakakibara H."/>
            <person name="Demura T."/>
            <person name="Yamaguchi S."/>
            <person name="Yoneyama K."/>
            <person name="Manabe R.I."/>
            <person name="Nelson D.C."/>
            <person name="Schulman A.H."/>
            <person name="Timko M.P."/>
            <person name="dePamphilis C.W."/>
            <person name="Choi D."/>
            <person name="Shirasu K."/>
        </authorList>
    </citation>
    <scope>NUCLEOTIDE SEQUENCE [LARGE SCALE GENOMIC DNA]</scope>
    <source>
        <strain evidence="2">cv. UVA1</strain>
    </source>
</reference>
<dbReference type="EMBL" id="BKCP01006848">
    <property type="protein sequence ID" value="GER44003.1"/>
    <property type="molecule type" value="Genomic_DNA"/>
</dbReference>
<organism evidence="1 2">
    <name type="scientific">Striga asiatica</name>
    <name type="common">Asiatic witchweed</name>
    <name type="synonym">Buchnera asiatica</name>
    <dbReference type="NCBI Taxonomy" id="4170"/>
    <lineage>
        <taxon>Eukaryota</taxon>
        <taxon>Viridiplantae</taxon>
        <taxon>Streptophyta</taxon>
        <taxon>Embryophyta</taxon>
        <taxon>Tracheophyta</taxon>
        <taxon>Spermatophyta</taxon>
        <taxon>Magnoliopsida</taxon>
        <taxon>eudicotyledons</taxon>
        <taxon>Gunneridae</taxon>
        <taxon>Pentapetalae</taxon>
        <taxon>asterids</taxon>
        <taxon>lamiids</taxon>
        <taxon>Lamiales</taxon>
        <taxon>Orobanchaceae</taxon>
        <taxon>Buchnereae</taxon>
        <taxon>Striga</taxon>
    </lineage>
</organism>
<accession>A0A5A7QFC1</accession>
<dbReference type="AlphaFoldDB" id="A0A5A7QFC1"/>
<keyword evidence="2" id="KW-1185">Reference proteome</keyword>
<gene>
    <name evidence="1" type="ORF">STAS_20888</name>
</gene>
<evidence type="ECO:0000313" key="2">
    <source>
        <dbReference type="Proteomes" id="UP000325081"/>
    </source>
</evidence>
<keyword evidence="1" id="KW-0436">Ligase</keyword>
<sequence>MLSNLKPNLRGLTEIPHQSARVRRACGTCLGMTNAPETMVKMYIPAVMDGVPAILYHQSSLKNGGECCRCNRRVAVESLRDFLDVICFDYKNGFVHRREELSPLAESHNAVVTNLRLCLNVVRSHWADNGKSLQLLNKRAIIGPTSLSL</sequence>
<protein>
    <submittedName>
        <fullName evidence="1">Histidine--tRNA ligase</fullName>
    </submittedName>
</protein>
<dbReference type="GO" id="GO:0016874">
    <property type="term" value="F:ligase activity"/>
    <property type="evidence" value="ECO:0007669"/>
    <property type="project" value="UniProtKB-KW"/>
</dbReference>
<evidence type="ECO:0000313" key="1">
    <source>
        <dbReference type="EMBL" id="GER44003.1"/>
    </source>
</evidence>
<proteinExistence type="predicted"/>
<dbReference type="Proteomes" id="UP000325081">
    <property type="component" value="Unassembled WGS sequence"/>
</dbReference>
<feature type="non-terminal residue" evidence="1">
    <location>
        <position position="149"/>
    </location>
</feature>